<keyword evidence="2" id="KW-0227">DNA damage</keyword>
<name>A0A3B0RBU9_9ZZZZ</name>
<protein>
    <submittedName>
        <fullName evidence="7">DNA mismatch repair protein MutL</fullName>
    </submittedName>
</protein>
<dbReference type="InterPro" id="IPR020667">
    <property type="entry name" value="DNA_mismatch_repair_MutL"/>
</dbReference>
<dbReference type="InterPro" id="IPR042121">
    <property type="entry name" value="MutL_C_regsub"/>
</dbReference>
<dbReference type="CDD" id="cd00782">
    <property type="entry name" value="MutL_Trans"/>
    <property type="match status" value="1"/>
</dbReference>
<dbReference type="GO" id="GO:0016887">
    <property type="term" value="F:ATP hydrolysis activity"/>
    <property type="evidence" value="ECO:0007669"/>
    <property type="project" value="InterPro"/>
</dbReference>
<comment type="similarity">
    <text evidence="1">Belongs to the DNA mismatch repair MutL/HexB family.</text>
</comment>
<dbReference type="SMART" id="SM00853">
    <property type="entry name" value="MutL_C"/>
    <property type="match status" value="1"/>
</dbReference>
<evidence type="ECO:0000256" key="2">
    <source>
        <dbReference type="ARBA" id="ARBA00022763"/>
    </source>
</evidence>
<reference evidence="7" key="1">
    <citation type="submission" date="2018-06" db="EMBL/GenBank/DDBJ databases">
        <authorList>
            <person name="Zhirakovskaya E."/>
        </authorList>
    </citation>
    <scope>NUCLEOTIDE SEQUENCE</scope>
</reference>
<dbReference type="PANTHER" id="PTHR10073">
    <property type="entry name" value="DNA MISMATCH REPAIR PROTEIN MLH, PMS, MUTL"/>
    <property type="match status" value="1"/>
</dbReference>
<accession>A0A3B0RBU9</accession>
<dbReference type="InterPro" id="IPR002099">
    <property type="entry name" value="MutL/Mlh/PMS"/>
</dbReference>
<dbReference type="AlphaFoldDB" id="A0A3B0RBU9"/>
<dbReference type="SUPFAM" id="SSF118116">
    <property type="entry name" value="DNA mismatch repair protein MutL"/>
    <property type="match status" value="1"/>
</dbReference>
<dbReference type="SUPFAM" id="SSF54211">
    <property type="entry name" value="Ribosomal protein S5 domain 2-like"/>
    <property type="match status" value="1"/>
</dbReference>
<dbReference type="Pfam" id="PF01119">
    <property type="entry name" value="DNA_mis_repair"/>
    <property type="match status" value="1"/>
</dbReference>
<dbReference type="Gene3D" id="3.30.565.10">
    <property type="entry name" value="Histidine kinase-like ATPase, C-terminal domain"/>
    <property type="match status" value="1"/>
</dbReference>
<dbReference type="SUPFAM" id="SSF55874">
    <property type="entry name" value="ATPase domain of HSP90 chaperone/DNA topoisomerase II/histidine kinase"/>
    <property type="match status" value="1"/>
</dbReference>
<dbReference type="HAMAP" id="MF_00149">
    <property type="entry name" value="DNA_mis_repair"/>
    <property type="match status" value="1"/>
</dbReference>
<dbReference type="Gene3D" id="3.30.1370.100">
    <property type="entry name" value="MutL, C-terminal domain, regulatory subdomain"/>
    <property type="match status" value="1"/>
</dbReference>
<dbReference type="InterPro" id="IPR037198">
    <property type="entry name" value="MutL_C_sf"/>
</dbReference>
<dbReference type="SMART" id="SM01340">
    <property type="entry name" value="DNA_mis_repair"/>
    <property type="match status" value="1"/>
</dbReference>
<feature type="region of interest" description="Disordered" evidence="4">
    <location>
        <begin position="341"/>
        <end position="366"/>
    </location>
</feature>
<dbReference type="InterPro" id="IPR014762">
    <property type="entry name" value="DNA_mismatch_repair_CS"/>
</dbReference>
<dbReference type="GO" id="GO:0006298">
    <property type="term" value="P:mismatch repair"/>
    <property type="evidence" value="ECO:0007669"/>
    <property type="project" value="InterPro"/>
</dbReference>
<organism evidence="7">
    <name type="scientific">hydrothermal vent metagenome</name>
    <dbReference type="NCBI Taxonomy" id="652676"/>
    <lineage>
        <taxon>unclassified sequences</taxon>
        <taxon>metagenomes</taxon>
        <taxon>ecological metagenomes</taxon>
    </lineage>
</organism>
<dbReference type="InterPro" id="IPR036890">
    <property type="entry name" value="HATPase_C_sf"/>
</dbReference>
<dbReference type="InterPro" id="IPR014721">
    <property type="entry name" value="Ribsml_uS5_D2-typ_fold_subgr"/>
</dbReference>
<dbReference type="PROSITE" id="PS00058">
    <property type="entry name" value="DNA_MISMATCH_REPAIR_1"/>
    <property type="match status" value="1"/>
</dbReference>
<dbReference type="InterPro" id="IPR020568">
    <property type="entry name" value="Ribosomal_Su5_D2-typ_SF"/>
</dbReference>
<keyword evidence="3" id="KW-0234">DNA repair</keyword>
<dbReference type="InterPro" id="IPR038973">
    <property type="entry name" value="MutL/Mlh/Pms-like"/>
</dbReference>
<feature type="domain" description="MutL C-terminal dimerisation" evidence="5">
    <location>
        <begin position="427"/>
        <end position="577"/>
    </location>
</feature>
<evidence type="ECO:0000256" key="1">
    <source>
        <dbReference type="ARBA" id="ARBA00006082"/>
    </source>
</evidence>
<feature type="domain" description="DNA mismatch repair protein S5" evidence="6">
    <location>
        <begin position="212"/>
        <end position="335"/>
    </location>
</feature>
<dbReference type="Pfam" id="PF13589">
    <property type="entry name" value="HATPase_c_3"/>
    <property type="match status" value="1"/>
</dbReference>
<dbReference type="NCBIfam" id="TIGR00585">
    <property type="entry name" value="mutl"/>
    <property type="match status" value="1"/>
</dbReference>
<dbReference type="PANTHER" id="PTHR10073:SF12">
    <property type="entry name" value="DNA MISMATCH REPAIR PROTEIN MLH1"/>
    <property type="match status" value="1"/>
</dbReference>
<evidence type="ECO:0000259" key="5">
    <source>
        <dbReference type="SMART" id="SM00853"/>
    </source>
</evidence>
<sequence length="620" mass="67829">MADKIKLMDELLSSKIAAGEVVERPASVVKELIENSIDAGAKAINIEVGEGGRRLIKVSDDGFGMSKADAVMAFSRHATSKVYEEKDLSSIRTMGFRGEALSSIASVARVTLISRDIDAPYDAPGVRVQVDGGSEPMVTGDSHPRGTVVEVRDLFYNTPGRGKFMRTARTEYGRILDIVKKIAIVNPDIKMTLYNGSASALEAGRGTLKERILDIFGADIVSELSEIKGDAYQERGFIVKGFASKPTLNYSNANHIYLYVNGRPVKDRTITRAVIDGYCGTLQGAGRRYPFVVLDLTMPPQEVDVNVHPAKTEVRFRDNSFIYHLVKGSVRKTVAGEGTSLPDEVFGGSTSPPYDSADSGKGEDRKNPLYLVGARVGEQGGKWKPDAGKPGFSAEELEIEEKCTSGEFGFKGPVAALINPDLSEMDIVGQLWGEFLIVQRSEDFFVIDQHGAAERVRFEELRKNYFRGSDIPSQYLLIPERIETTPQECEAVRESMAYLKKMGFDLEPFGPSSKFGGETFLIKAVPEILSGRTSVALVKELAEELASIGGSQRIEAMIEAALMRVACHSVIRGPRGLSDDEARALLRQISGVDFSGYCPHGRPVVKKFTRAEIEGVFKRT</sequence>
<dbReference type="InterPro" id="IPR014790">
    <property type="entry name" value="MutL_C"/>
</dbReference>
<dbReference type="GO" id="GO:0005524">
    <property type="term" value="F:ATP binding"/>
    <property type="evidence" value="ECO:0007669"/>
    <property type="project" value="InterPro"/>
</dbReference>
<gene>
    <name evidence="7" type="ORF">MNBD_DELTA01-1022</name>
</gene>
<dbReference type="Pfam" id="PF08676">
    <property type="entry name" value="MutL_C"/>
    <property type="match status" value="1"/>
</dbReference>
<dbReference type="GO" id="GO:0030983">
    <property type="term" value="F:mismatched DNA binding"/>
    <property type="evidence" value="ECO:0007669"/>
    <property type="project" value="InterPro"/>
</dbReference>
<dbReference type="GO" id="GO:0140664">
    <property type="term" value="F:ATP-dependent DNA damage sensor activity"/>
    <property type="evidence" value="ECO:0007669"/>
    <property type="project" value="InterPro"/>
</dbReference>
<evidence type="ECO:0000256" key="3">
    <source>
        <dbReference type="ARBA" id="ARBA00023204"/>
    </source>
</evidence>
<dbReference type="Gene3D" id="3.30.230.10">
    <property type="match status" value="1"/>
</dbReference>
<evidence type="ECO:0000256" key="4">
    <source>
        <dbReference type="SAM" id="MobiDB-lite"/>
    </source>
</evidence>
<dbReference type="InterPro" id="IPR042120">
    <property type="entry name" value="MutL_C_dimsub"/>
</dbReference>
<evidence type="ECO:0000313" key="7">
    <source>
        <dbReference type="EMBL" id="VAV85448.1"/>
    </source>
</evidence>
<dbReference type="FunFam" id="3.30.565.10:FF:000003">
    <property type="entry name" value="DNA mismatch repair endonuclease MutL"/>
    <property type="match status" value="1"/>
</dbReference>
<dbReference type="GO" id="GO:0032300">
    <property type="term" value="C:mismatch repair complex"/>
    <property type="evidence" value="ECO:0007669"/>
    <property type="project" value="InterPro"/>
</dbReference>
<dbReference type="Gene3D" id="3.30.1540.20">
    <property type="entry name" value="MutL, C-terminal domain, dimerisation subdomain"/>
    <property type="match status" value="1"/>
</dbReference>
<dbReference type="CDD" id="cd16926">
    <property type="entry name" value="HATPase_MutL-MLH-PMS-like"/>
    <property type="match status" value="1"/>
</dbReference>
<evidence type="ECO:0000259" key="6">
    <source>
        <dbReference type="SMART" id="SM01340"/>
    </source>
</evidence>
<dbReference type="EMBL" id="UOEA01000087">
    <property type="protein sequence ID" value="VAV85448.1"/>
    <property type="molecule type" value="Genomic_DNA"/>
</dbReference>
<dbReference type="InterPro" id="IPR013507">
    <property type="entry name" value="DNA_mismatch_S5_2-like"/>
</dbReference>
<proteinExistence type="inferred from homology"/>